<evidence type="ECO:0000313" key="2">
    <source>
        <dbReference type="EMBL" id="PCG66032.1"/>
    </source>
</evidence>
<dbReference type="EMBL" id="NWSH01003623">
    <property type="protein sequence ID" value="PCG66032.1"/>
    <property type="molecule type" value="Genomic_DNA"/>
</dbReference>
<evidence type="ECO:0000256" key="1">
    <source>
        <dbReference type="SAM" id="MobiDB-lite"/>
    </source>
</evidence>
<organism evidence="2">
    <name type="scientific">Heliothis virescens</name>
    <name type="common">Tobacco budworm moth</name>
    <dbReference type="NCBI Taxonomy" id="7102"/>
    <lineage>
        <taxon>Eukaryota</taxon>
        <taxon>Metazoa</taxon>
        <taxon>Ecdysozoa</taxon>
        <taxon>Arthropoda</taxon>
        <taxon>Hexapoda</taxon>
        <taxon>Insecta</taxon>
        <taxon>Pterygota</taxon>
        <taxon>Neoptera</taxon>
        <taxon>Endopterygota</taxon>
        <taxon>Lepidoptera</taxon>
        <taxon>Glossata</taxon>
        <taxon>Ditrysia</taxon>
        <taxon>Noctuoidea</taxon>
        <taxon>Noctuidae</taxon>
        <taxon>Heliothinae</taxon>
        <taxon>Heliothis</taxon>
    </lineage>
</organism>
<reference evidence="2" key="1">
    <citation type="submission" date="2017-09" db="EMBL/GenBank/DDBJ databases">
        <title>Contemporary evolution of a Lepidopteran species, Heliothis virescens, in response to modern agricultural practices.</title>
        <authorList>
            <person name="Fritz M.L."/>
            <person name="Deyonke A.M."/>
            <person name="Papanicolaou A."/>
            <person name="Micinski S."/>
            <person name="Westbrook J."/>
            <person name="Gould F."/>
        </authorList>
    </citation>
    <scope>NUCLEOTIDE SEQUENCE [LARGE SCALE GENOMIC DNA]</scope>
    <source>
        <strain evidence="2">HvINT-</strain>
        <tissue evidence="2">Whole body</tissue>
    </source>
</reference>
<proteinExistence type="predicted"/>
<protein>
    <submittedName>
        <fullName evidence="2">Uncharacterized protein</fullName>
    </submittedName>
</protein>
<dbReference type="AlphaFoldDB" id="A0A2A4J3P9"/>
<feature type="compositionally biased region" description="Low complexity" evidence="1">
    <location>
        <begin position="246"/>
        <end position="262"/>
    </location>
</feature>
<accession>A0A2A4J3P9</accession>
<name>A0A2A4J3P9_HELVI</name>
<comment type="caution">
    <text evidence="2">The sequence shown here is derived from an EMBL/GenBank/DDBJ whole genome shotgun (WGS) entry which is preliminary data.</text>
</comment>
<gene>
    <name evidence="2" type="ORF">B5V51_8307</name>
</gene>
<feature type="region of interest" description="Disordered" evidence="1">
    <location>
        <begin position="59"/>
        <end position="83"/>
    </location>
</feature>
<sequence length="297" mass="34301">MDRFRLKPNNNQGVSVPPHFRTAHNETQKANRFVEYDTTEVWWNESIRNHEITPQYSFLPTPVGHGMDPDETSTPEPPLRQEETLPLELQDPPRTTIDYYPIPPAFETRPSFPIFTHFFKITPLHPQYGNMTPPKGFPPDFRYPTIIPPPYGEELVPSETKLTLKHSIFTLPDIPDRPTPNYMYPYFNPVPRSPKTVPEEYETNTEKTFTGQMTYTTLQPKISELFKKDSIETVSDTIVLSPTVGTPSSDPQQQQPRTSPSTKNPLRQYLPQSKTRKKLEHTTNTDLGYVVFGSRYF</sequence>
<feature type="region of interest" description="Disordered" evidence="1">
    <location>
        <begin position="241"/>
        <end position="281"/>
    </location>
</feature>